<sequence length="277" mass="30876">MWVLLAAALTCGVFPRLDRRITAAVFFTALLLAVYEKILGWPAILALIFFLLTAAAKSFFRSSRAFTVGGEVLLLLGSLGLFMHLFPGFHNPRVVDNIAIGPLSARFSLYLNIDKALVPVLLLACMPTLLSRPVPTHPRWFYWAGLALSIFALLCLATLLGGLRVEPHFPSWLGWFILSNFFFVALAEEALFRGYLMQRLQDWTHNPAIALGVSSLLFGLAHTAGGWMLVLFATLAGVIYGLAWLWSGNLWVSTLFHFLLNLIHLLFFTYPFYRPGG</sequence>
<evidence type="ECO:0000313" key="3">
    <source>
        <dbReference type="EMBL" id="TCL07137.1"/>
    </source>
</evidence>
<dbReference type="AlphaFoldDB" id="A0A4R1NJ33"/>
<keyword evidence="1" id="KW-1133">Transmembrane helix</keyword>
<feature type="domain" description="CAAX prenyl protease 2/Lysostaphin resistance protein A-like" evidence="2">
    <location>
        <begin position="171"/>
        <end position="263"/>
    </location>
</feature>
<evidence type="ECO:0000259" key="2">
    <source>
        <dbReference type="Pfam" id="PF02517"/>
    </source>
</evidence>
<proteinExistence type="predicted"/>
<feature type="transmembrane region" description="Helical" evidence="1">
    <location>
        <begin position="72"/>
        <end position="89"/>
    </location>
</feature>
<organism evidence="3 4">
    <name type="scientific">Sodalis ligni</name>
    <dbReference type="NCBI Taxonomy" id="2697027"/>
    <lineage>
        <taxon>Bacteria</taxon>
        <taxon>Pseudomonadati</taxon>
        <taxon>Pseudomonadota</taxon>
        <taxon>Gammaproteobacteria</taxon>
        <taxon>Enterobacterales</taxon>
        <taxon>Bruguierivoracaceae</taxon>
        <taxon>Sodalis</taxon>
    </lineage>
</organism>
<keyword evidence="1" id="KW-0472">Membrane</keyword>
<evidence type="ECO:0000313" key="4">
    <source>
        <dbReference type="Proteomes" id="UP000294555"/>
    </source>
</evidence>
<dbReference type="PANTHER" id="PTHR36435">
    <property type="entry name" value="SLR1288 PROTEIN"/>
    <property type="match status" value="1"/>
</dbReference>
<dbReference type="Proteomes" id="UP000294555">
    <property type="component" value="Unassembled WGS sequence"/>
</dbReference>
<dbReference type="RefSeq" id="WP_132927099.1">
    <property type="nucleotide sequence ID" value="NZ_SJOI01000001.1"/>
</dbReference>
<dbReference type="InterPro" id="IPR052710">
    <property type="entry name" value="CAAX_protease"/>
</dbReference>
<protein>
    <recommendedName>
        <fullName evidence="2">CAAX prenyl protease 2/Lysostaphin resistance protein A-like domain-containing protein</fullName>
    </recommendedName>
</protein>
<name>A0A4R1NJ33_9GAMM</name>
<dbReference type="GO" id="GO:0080120">
    <property type="term" value="P:CAAX-box protein maturation"/>
    <property type="evidence" value="ECO:0007669"/>
    <property type="project" value="UniProtKB-ARBA"/>
</dbReference>
<feature type="transmembrane region" description="Helical" evidence="1">
    <location>
        <begin position="227"/>
        <end position="247"/>
    </location>
</feature>
<dbReference type="InterPro" id="IPR003675">
    <property type="entry name" value="Rce1/LyrA-like_dom"/>
</dbReference>
<feature type="transmembrane region" description="Helical" evidence="1">
    <location>
        <begin position="141"/>
        <end position="160"/>
    </location>
</feature>
<keyword evidence="4" id="KW-1185">Reference proteome</keyword>
<reference evidence="3 4" key="1">
    <citation type="submission" date="2019-02" db="EMBL/GenBank/DDBJ databases">
        <title>Investigation of anaerobic lignin degradation for improved lignocellulosic biofuels.</title>
        <authorList>
            <person name="Deangelis K."/>
        </authorList>
    </citation>
    <scope>NUCLEOTIDE SEQUENCE [LARGE SCALE GENOMIC DNA]</scope>
    <source>
        <strain evidence="3 4">159R</strain>
    </source>
</reference>
<feature type="transmembrane region" description="Helical" evidence="1">
    <location>
        <begin position="254"/>
        <end position="273"/>
    </location>
</feature>
<dbReference type="EMBL" id="SJOI01000001">
    <property type="protein sequence ID" value="TCL07137.1"/>
    <property type="molecule type" value="Genomic_DNA"/>
</dbReference>
<accession>A0A4R1NJ33</accession>
<dbReference type="Pfam" id="PF02517">
    <property type="entry name" value="Rce1-like"/>
    <property type="match status" value="1"/>
</dbReference>
<dbReference type="OrthoDB" id="5322702at2"/>
<feature type="transmembrane region" description="Helical" evidence="1">
    <location>
        <begin position="39"/>
        <end position="60"/>
    </location>
</feature>
<keyword evidence="1" id="KW-0812">Transmembrane</keyword>
<evidence type="ECO:0000256" key="1">
    <source>
        <dbReference type="SAM" id="Phobius"/>
    </source>
</evidence>
<feature type="transmembrane region" description="Helical" evidence="1">
    <location>
        <begin position="172"/>
        <end position="191"/>
    </location>
</feature>
<gene>
    <name evidence="3" type="ORF">EZJ58_5448</name>
</gene>
<dbReference type="PANTHER" id="PTHR36435:SF1">
    <property type="entry name" value="CAAX AMINO TERMINAL PROTEASE FAMILY PROTEIN"/>
    <property type="match status" value="1"/>
</dbReference>
<dbReference type="GO" id="GO:0004175">
    <property type="term" value="F:endopeptidase activity"/>
    <property type="evidence" value="ECO:0007669"/>
    <property type="project" value="UniProtKB-ARBA"/>
</dbReference>
<comment type="caution">
    <text evidence="3">The sequence shown here is derived from an EMBL/GenBank/DDBJ whole genome shotgun (WGS) entry which is preliminary data.</text>
</comment>